<organism evidence="1 2">
    <name type="scientific">Lactiplantibacillus plajomi</name>
    <dbReference type="NCBI Taxonomy" id="1457217"/>
    <lineage>
        <taxon>Bacteria</taxon>
        <taxon>Bacillati</taxon>
        <taxon>Bacillota</taxon>
        <taxon>Bacilli</taxon>
        <taxon>Lactobacillales</taxon>
        <taxon>Lactobacillaceae</taxon>
        <taxon>Lactiplantibacillus</taxon>
    </lineage>
</organism>
<sequence>MTRQSKPILSRQAQRFAQSAYAHVRHNQVAASDLAQSDQKRQVLRQQHTVVLSRRQQHVLRTRRTVVLSRSHNG</sequence>
<evidence type="ECO:0000313" key="1">
    <source>
        <dbReference type="EMBL" id="MFC0422955.1"/>
    </source>
</evidence>
<dbReference type="RefSeq" id="WP_137644709.1">
    <property type="nucleotide sequence ID" value="NZ_BAABRM010000012.1"/>
</dbReference>
<gene>
    <name evidence="1" type="ORF">ACFFGS_02070</name>
</gene>
<dbReference type="EMBL" id="JBHLUK010000010">
    <property type="protein sequence ID" value="MFC0422955.1"/>
    <property type="molecule type" value="Genomic_DNA"/>
</dbReference>
<evidence type="ECO:0000313" key="2">
    <source>
        <dbReference type="Proteomes" id="UP001589855"/>
    </source>
</evidence>
<proteinExistence type="predicted"/>
<comment type="caution">
    <text evidence="1">The sequence shown here is derived from an EMBL/GenBank/DDBJ whole genome shotgun (WGS) entry which is preliminary data.</text>
</comment>
<accession>A0ABV6K3W2</accession>
<dbReference type="Proteomes" id="UP001589855">
    <property type="component" value="Unassembled WGS sequence"/>
</dbReference>
<reference evidence="1 2" key="1">
    <citation type="submission" date="2024-09" db="EMBL/GenBank/DDBJ databases">
        <authorList>
            <person name="Sun Q."/>
            <person name="Mori K."/>
        </authorList>
    </citation>
    <scope>NUCLEOTIDE SEQUENCE [LARGE SCALE GENOMIC DNA]</scope>
    <source>
        <strain evidence="1 2">TBRC 4575</strain>
    </source>
</reference>
<keyword evidence="2" id="KW-1185">Reference proteome</keyword>
<name>A0ABV6K3W2_9LACO</name>
<protein>
    <submittedName>
        <fullName evidence="1">Uncharacterized protein</fullName>
    </submittedName>
</protein>